<evidence type="ECO:0000313" key="2">
    <source>
        <dbReference type="EMBL" id="UWQ60187.1"/>
    </source>
</evidence>
<dbReference type="PANTHER" id="PTHR37953:SF1">
    <property type="entry name" value="UPF0127 PROTEIN MJ1496"/>
    <property type="match status" value="1"/>
</dbReference>
<gene>
    <name evidence="2" type="ORF">K3722_08655</name>
</gene>
<proteinExistence type="predicted"/>
<dbReference type="Proteomes" id="UP001058184">
    <property type="component" value="Chromosome"/>
</dbReference>
<organism evidence="2 3">
    <name type="scientific">Leisingera caerulea</name>
    <name type="common">Phaeobacter caeruleus</name>
    <dbReference type="NCBI Taxonomy" id="506591"/>
    <lineage>
        <taxon>Bacteria</taxon>
        <taxon>Pseudomonadati</taxon>
        <taxon>Pseudomonadota</taxon>
        <taxon>Alphaproteobacteria</taxon>
        <taxon>Rhodobacterales</taxon>
        <taxon>Roseobacteraceae</taxon>
        <taxon>Leisingera</taxon>
    </lineage>
</organism>
<dbReference type="EMBL" id="CP081078">
    <property type="protein sequence ID" value="UWQ60187.1"/>
    <property type="molecule type" value="Genomic_DNA"/>
</dbReference>
<protein>
    <submittedName>
        <fullName evidence="2">DUF192 domain-containing protein</fullName>
    </submittedName>
</protein>
<dbReference type="PANTHER" id="PTHR37953">
    <property type="entry name" value="UPF0127 PROTEIN MJ1496"/>
    <property type="match status" value="1"/>
</dbReference>
<feature type="signal peptide" evidence="1">
    <location>
        <begin position="1"/>
        <end position="23"/>
    </location>
</feature>
<evidence type="ECO:0000256" key="1">
    <source>
        <dbReference type="SAM" id="SignalP"/>
    </source>
</evidence>
<feature type="chain" id="PRO_5046643616" evidence="1">
    <location>
        <begin position="24"/>
        <end position="158"/>
    </location>
</feature>
<dbReference type="InterPro" id="IPR003795">
    <property type="entry name" value="DUF192"/>
</dbReference>
<evidence type="ECO:0000313" key="3">
    <source>
        <dbReference type="Proteomes" id="UP001058184"/>
    </source>
</evidence>
<sequence length="158" mass="17249">MGRRLVPLSWCAAMTFWAAPALAADCTPDRVDLRGAWGQAAFEVEIADSEAERAQGLMFREELPSGAGMLFVYDQPQPAAFWMKNTLIPLDIIFLDELGRVTSVHENAVPGDLTPIPGGDRVFAVLEINGGLARRYGISAGTQMRHQIFSRSGAVWPC</sequence>
<accession>A0ABY5X0R9</accession>
<dbReference type="InterPro" id="IPR038695">
    <property type="entry name" value="Saro_0823-like_sf"/>
</dbReference>
<name>A0ABY5X0R9_LEICA</name>
<dbReference type="Gene3D" id="2.60.120.1140">
    <property type="entry name" value="Protein of unknown function DUF192"/>
    <property type="match status" value="1"/>
</dbReference>
<reference evidence="2" key="1">
    <citation type="submission" date="2021-08" db="EMBL/GenBank/DDBJ databases">
        <authorList>
            <person name="Nwanade C."/>
            <person name="Wang M."/>
            <person name="Masoudi A."/>
            <person name="Yu Z."/>
            <person name="Liu J."/>
        </authorList>
    </citation>
    <scope>NUCLEOTIDE SEQUENCE</scope>
    <source>
        <strain evidence="2">S141</strain>
    </source>
</reference>
<keyword evidence="3" id="KW-1185">Reference proteome</keyword>
<keyword evidence="1" id="KW-0732">Signal</keyword>
<dbReference type="Pfam" id="PF02643">
    <property type="entry name" value="DUF192"/>
    <property type="match status" value="1"/>
</dbReference>